<dbReference type="AlphaFoldDB" id="A0A1Y2FCM0"/>
<dbReference type="GO" id="GO:0016798">
    <property type="term" value="F:hydrolase activity, acting on glycosyl bonds"/>
    <property type="evidence" value="ECO:0007669"/>
    <property type="project" value="UniProtKB-KW"/>
</dbReference>
<proteinExistence type="inferred from homology"/>
<dbReference type="OrthoDB" id="198885at2759"/>
<dbReference type="InterPro" id="IPR022830">
    <property type="entry name" value="Indigdn_synthA-like"/>
</dbReference>
<evidence type="ECO:0000259" key="6">
    <source>
        <dbReference type="Pfam" id="PF00294"/>
    </source>
</evidence>
<keyword evidence="3" id="KW-0464">Manganese</keyword>
<dbReference type="InterPro" id="IPR011611">
    <property type="entry name" value="PfkB_dom"/>
</dbReference>
<dbReference type="RefSeq" id="XP_040724743.1">
    <property type="nucleotide sequence ID" value="XM_040867833.1"/>
</dbReference>
<dbReference type="SUPFAM" id="SSF110581">
    <property type="entry name" value="Indigoidine synthase A-like"/>
    <property type="match status" value="1"/>
</dbReference>
<dbReference type="Proteomes" id="UP000193685">
    <property type="component" value="Unassembled WGS sequence"/>
</dbReference>
<dbReference type="Pfam" id="PF04227">
    <property type="entry name" value="Indigoidine_A"/>
    <property type="match status" value="1"/>
</dbReference>
<dbReference type="SUPFAM" id="SSF53613">
    <property type="entry name" value="Ribokinase-like"/>
    <property type="match status" value="1"/>
</dbReference>
<dbReference type="PANTHER" id="PTHR42909">
    <property type="entry name" value="ZGC:136858"/>
    <property type="match status" value="1"/>
</dbReference>
<reference evidence="7 8" key="1">
    <citation type="submission" date="2016-07" db="EMBL/GenBank/DDBJ databases">
        <title>Pervasive Adenine N6-methylation of Active Genes in Fungi.</title>
        <authorList>
            <consortium name="DOE Joint Genome Institute"/>
            <person name="Mondo S.J."/>
            <person name="Dannebaum R.O."/>
            <person name="Kuo R.C."/>
            <person name="Labutti K."/>
            <person name="Haridas S."/>
            <person name="Kuo A."/>
            <person name="Salamov A."/>
            <person name="Ahrendt S.R."/>
            <person name="Lipzen A."/>
            <person name="Sullivan W."/>
            <person name="Andreopoulos W.B."/>
            <person name="Clum A."/>
            <person name="Lindquist E."/>
            <person name="Daum C."/>
            <person name="Ramamoorthy G.K."/>
            <person name="Gryganskyi A."/>
            <person name="Culley D."/>
            <person name="Magnuson J.K."/>
            <person name="James T.Y."/>
            <person name="O'Malley M.A."/>
            <person name="Stajich J.E."/>
            <person name="Spatafora J.W."/>
            <person name="Visel A."/>
            <person name="Grigoriev I.V."/>
        </authorList>
    </citation>
    <scope>NUCLEOTIDE SEQUENCE [LARGE SCALE GENOMIC DNA]</scope>
    <source>
        <strain evidence="7 8">12-1054</strain>
    </source>
</reference>
<accession>A0A1Y2FCM0</accession>
<comment type="caution">
    <text evidence="7">The sequence shown here is derived from an EMBL/GenBank/DDBJ whole genome shotgun (WGS) entry which is preliminary data.</text>
</comment>
<keyword evidence="2" id="KW-0378">Hydrolase</keyword>
<dbReference type="OMA" id="FNCIIAT"/>
<keyword evidence="1" id="KW-0479">Metal-binding</keyword>
<dbReference type="Gene3D" id="3.40.1790.10">
    <property type="entry name" value="Indigoidine synthase domain"/>
    <property type="match status" value="1"/>
</dbReference>
<gene>
    <name evidence="7" type="ORF">BCR37DRAFT_348225</name>
</gene>
<evidence type="ECO:0000256" key="2">
    <source>
        <dbReference type="ARBA" id="ARBA00022801"/>
    </source>
</evidence>
<dbReference type="HAMAP" id="MF_01876">
    <property type="entry name" value="PsiMP_glycosidase"/>
    <property type="match status" value="1"/>
</dbReference>
<dbReference type="PANTHER" id="PTHR42909:SF1">
    <property type="entry name" value="CARBOHYDRATE KINASE PFKB DOMAIN-CONTAINING PROTEIN"/>
    <property type="match status" value="1"/>
</dbReference>
<dbReference type="Pfam" id="PF00294">
    <property type="entry name" value="PfkB"/>
    <property type="match status" value="1"/>
</dbReference>
<evidence type="ECO:0000256" key="1">
    <source>
        <dbReference type="ARBA" id="ARBA00022723"/>
    </source>
</evidence>
<keyword evidence="4" id="KW-0456">Lyase</keyword>
<evidence type="ECO:0000256" key="3">
    <source>
        <dbReference type="ARBA" id="ARBA00023211"/>
    </source>
</evidence>
<evidence type="ECO:0000256" key="4">
    <source>
        <dbReference type="ARBA" id="ARBA00023239"/>
    </source>
</evidence>
<feature type="domain" description="Carbohydrate kinase PfkB" evidence="6">
    <location>
        <begin position="388"/>
        <end position="565"/>
    </location>
</feature>
<dbReference type="GO" id="GO:0004730">
    <property type="term" value="F:pseudouridylate synthase activity"/>
    <property type="evidence" value="ECO:0007669"/>
    <property type="project" value="InterPro"/>
</dbReference>
<name>A0A1Y2FCM0_PROLT</name>
<dbReference type="EMBL" id="MCFI01000011">
    <property type="protein sequence ID" value="ORY81367.1"/>
    <property type="molecule type" value="Genomic_DNA"/>
</dbReference>
<dbReference type="GO" id="GO:0046872">
    <property type="term" value="F:metal ion binding"/>
    <property type="evidence" value="ECO:0007669"/>
    <property type="project" value="UniProtKB-KW"/>
</dbReference>
<keyword evidence="8" id="KW-1185">Reference proteome</keyword>
<sequence length="727" mass="77242">MFCTRRTNVNLVYPVTRFLQRCSAQKSRYYSSLVLSPDVKRALAAKKPVVCLESTIITHGMAYPQNLNMARQVESVIRQHGATPATIAILNGKAHVGLQDADLELLASTGQAARKVSRRDLATILADKAVGGTTVSATMILAKRAGIKVFVTGGIGGVHRNAESTMDISNDLNELSRNDVAVVCAGPKAILDIPRTLEYLETMGVTVTTVGQKNLPAFYSRDSGIKSPQMSPSPEHAASIIAANQSLKLESAVLVCVPIPEKAGLDGKMMDSVIQKAVQDADAQGIRGKDSTPFLLAAVSEATKGRSLEANIALVMENARVGAQIAVHLADLENGPTSFAEALMENEEATFIQQPEESVQVLAIGGVAVDITCSVPKPTGGVASLLHTSNPGKTTRSLGGVAANMARAVRQAGQPVRLVTAVGNDTDGTFALEQLKVHRIDTSFTHVSETGRTASYTNIQAGGELVTAVADMDILRIISSGSINQALQGQKGGWAIIDANLSSETFFSALRAAKDQQIQVCFEPTSIAKSAIAFSTDEKLTVFPESMIDMVTPNIHELKSLFDAAKATGYFETASWWTVINAMNIMSEQRSQMEHLARRIQRKSGSDSDMLESGVLQQCIQLLPLMPNIYVTLGKQGVLSLHLSDGVQSKGKTDLGLHIQGHDCAVDIMYYATPETVGGHESDTGAGDTFTGSLIAAFANGRPIVTAVHDAQKAAIAHLSRGTAQRG</sequence>
<evidence type="ECO:0000313" key="7">
    <source>
        <dbReference type="EMBL" id="ORY81367.1"/>
    </source>
</evidence>
<dbReference type="STRING" id="56484.A0A1Y2FCM0"/>
<dbReference type="GO" id="GO:0005737">
    <property type="term" value="C:cytoplasm"/>
    <property type="evidence" value="ECO:0007669"/>
    <property type="project" value="TreeGrafter"/>
</dbReference>
<evidence type="ECO:0000313" key="8">
    <source>
        <dbReference type="Proteomes" id="UP000193685"/>
    </source>
</evidence>
<protein>
    <submittedName>
        <fullName evidence="7">Indigoidine synthase A like protein-domain-containing protein</fullName>
    </submittedName>
</protein>
<dbReference type="InterPro" id="IPR007342">
    <property type="entry name" value="PsuG"/>
</dbReference>
<dbReference type="GeneID" id="63784432"/>
<evidence type="ECO:0000256" key="5">
    <source>
        <dbReference type="ARBA" id="ARBA00023295"/>
    </source>
</evidence>
<dbReference type="InterPro" id="IPR029056">
    <property type="entry name" value="Ribokinase-like"/>
</dbReference>
<organism evidence="7 8">
    <name type="scientific">Protomyces lactucae-debilis</name>
    <dbReference type="NCBI Taxonomy" id="2754530"/>
    <lineage>
        <taxon>Eukaryota</taxon>
        <taxon>Fungi</taxon>
        <taxon>Dikarya</taxon>
        <taxon>Ascomycota</taxon>
        <taxon>Taphrinomycotina</taxon>
        <taxon>Taphrinomycetes</taxon>
        <taxon>Taphrinales</taxon>
        <taxon>Protomycetaceae</taxon>
        <taxon>Protomyces</taxon>
    </lineage>
</organism>
<dbReference type="Gene3D" id="3.40.1190.20">
    <property type="match status" value="1"/>
</dbReference>
<keyword evidence="5" id="KW-0326">Glycosidase</keyword>